<dbReference type="Gene3D" id="3.40.50.1820">
    <property type="entry name" value="alpha/beta hydrolase"/>
    <property type="match status" value="1"/>
</dbReference>
<dbReference type="GO" id="GO:0005737">
    <property type="term" value="C:cytoplasm"/>
    <property type="evidence" value="ECO:0007669"/>
    <property type="project" value="UniProtKB-SubCell"/>
</dbReference>
<evidence type="ECO:0000256" key="1">
    <source>
        <dbReference type="ARBA" id="ARBA00004123"/>
    </source>
</evidence>
<evidence type="ECO:0000256" key="4">
    <source>
        <dbReference type="ARBA" id="ARBA00022801"/>
    </source>
</evidence>
<evidence type="ECO:0000256" key="2">
    <source>
        <dbReference type="ARBA" id="ARBA00004496"/>
    </source>
</evidence>
<dbReference type="GO" id="GO:0005634">
    <property type="term" value="C:nucleus"/>
    <property type="evidence" value="ECO:0007669"/>
    <property type="project" value="UniProtKB-SubCell"/>
</dbReference>
<organism evidence="9 10">
    <name type="scientific">Penstemon smallii</name>
    <dbReference type="NCBI Taxonomy" id="265156"/>
    <lineage>
        <taxon>Eukaryota</taxon>
        <taxon>Viridiplantae</taxon>
        <taxon>Streptophyta</taxon>
        <taxon>Embryophyta</taxon>
        <taxon>Tracheophyta</taxon>
        <taxon>Spermatophyta</taxon>
        <taxon>Magnoliopsida</taxon>
        <taxon>eudicotyledons</taxon>
        <taxon>Gunneridae</taxon>
        <taxon>Pentapetalae</taxon>
        <taxon>asterids</taxon>
        <taxon>lamiids</taxon>
        <taxon>Lamiales</taxon>
        <taxon>Plantaginaceae</taxon>
        <taxon>Cheloneae</taxon>
        <taxon>Penstemon</taxon>
    </lineage>
</organism>
<sequence>MVGGRIRDYIGLKEDFIQKACKLAMKAHEKSPGKPYIHERNRGSAEAFFAFPGSWSVENWYSSSNSTKKAFGETKVDVSKFPSLKSVGNEEIALVNEAFSRRFEDQILNNSSFIPEVEKAISDGKQIIFAGHSSGGPMAILAAIWFLERYIRPNHYQIPPFCLTFGSPLLGSKIFSHALRRENWARYFIHFVTKHDIVPRIMLSPISHIEGELHHVLNFYLPKSPIYQNEPFGKSTEASTFLLSVMRNALSVTSYAACHLKGCTNLLLETVPGIIELSPYRPFGIYIFCTGNGKLVVVENPDAVLQLLFYCLQLSPAEENSDFVYGMFKEHLTYENELQESLNMQDVTYLKNLADIPLSSDAITNDAAALNDLGLSTRARLCLRAAGELEKQKLENQKKIDSNKDNIKEALQKIQEYRTNCEIRKIGYYDAFKIQRGESDFNANITRLELAGTWDKIMEMIRRYELPDGFEGRREWIELGTVFRRLLEPLDIANYYRHLKNEDTGPYMVKARPKRYRFTQKWLEHAEGTHVGSRSETTFWAEVEELRREPYAEVKNKVLRLEEQVLAWVRDGWLGKDVFLDESTFNKWWKTLPFEHRSVSCIASNMNS</sequence>
<feature type="domain" description="Fungal lipase-type" evidence="7">
    <location>
        <begin position="50"/>
        <end position="203"/>
    </location>
</feature>
<dbReference type="Proteomes" id="UP001634393">
    <property type="component" value="Unassembled WGS sequence"/>
</dbReference>
<dbReference type="EMBL" id="JBJXBP010000004">
    <property type="protein sequence ID" value="KAL3835145.1"/>
    <property type="molecule type" value="Genomic_DNA"/>
</dbReference>
<name>A0ABD3TDR8_9LAMI</name>
<dbReference type="PANTHER" id="PTHR47090:SF2">
    <property type="entry name" value="PROTEIN EDS1-RELATED"/>
    <property type="match status" value="1"/>
</dbReference>
<keyword evidence="5" id="KW-0611">Plant defense</keyword>
<evidence type="ECO:0000259" key="7">
    <source>
        <dbReference type="Pfam" id="PF01764"/>
    </source>
</evidence>
<proteinExistence type="predicted"/>
<reference evidence="9 10" key="1">
    <citation type="submission" date="2024-12" db="EMBL/GenBank/DDBJ databases">
        <title>The unique morphological basis and parallel evolutionary history of personate flowers in Penstemon.</title>
        <authorList>
            <person name="Depatie T.H."/>
            <person name="Wessinger C.A."/>
        </authorList>
    </citation>
    <scope>NUCLEOTIDE SEQUENCE [LARGE SCALE GENOMIC DNA]</scope>
    <source>
        <strain evidence="9">WTNN_2</strain>
        <tissue evidence="9">Leaf</tissue>
    </source>
</reference>
<dbReference type="PANTHER" id="PTHR47090">
    <property type="entry name" value="PROTEIN EDS1-RELATED"/>
    <property type="match status" value="1"/>
</dbReference>
<dbReference type="InterPro" id="IPR029058">
    <property type="entry name" value="AB_hydrolase_fold"/>
</dbReference>
<evidence type="ECO:0000313" key="9">
    <source>
        <dbReference type="EMBL" id="KAL3835145.1"/>
    </source>
</evidence>
<comment type="caution">
    <text evidence="9">The sequence shown here is derived from an EMBL/GenBank/DDBJ whole genome shotgun (WGS) entry which is preliminary data.</text>
</comment>
<gene>
    <name evidence="9" type="ORF">ACJIZ3_009881</name>
</gene>
<evidence type="ECO:0000259" key="8">
    <source>
        <dbReference type="Pfam" id="PF18117"/>
    </source>
</evidence>
<dbReference type="GO" id="GO:0006952">
    <property type="term" value="P:defense response"/>
    <property type="evidence" value="ECO:0007669"/>
    <property type="project" value="UniProtKB-KW"/>
</dbReference>
<evidence type="ECO:0000256" key="5">
    <source>
        <dbReference type="ARBA" id="ARBA00022821"/>
    </source>
</evidence>
<dbReference type="AlphaFoldDB" id="A0ABD3TDR8"/>
<dbReference type="GO" id="GO:0016787">
    <property type="term" value="F:hydrolase activity"/>
    <property type="evidence" value="ECO:0007669"/>
    <property type="project" value="UniProtKB-KW"/>
</dbReference>
<dbReference type="SUPFAM" id="SSF53474">
    <property type="entry name" value="alpha/beta-Hydrolases"/>
    <property type="match status" value="1"/>
</dbReference>
<dbReference type="Pfam" id="PF01764">
    <property type="entry name" value="Lipase_3"/>
    <property type="match status" value="1"/>
</dbReference>
<dbReference type="InterPro" id="IPR041266">
    <property type="entry name" value="EDS1_EP"/>
</dbReference>
<keyword evidence="4" id="KW-0378">Hydrolase</keyword>
<keyword evidence="3" id="KW-0963">Cytoplasm</keyword>
<dbReference type="InterPro" id="IPR044214">
    <property type="entry name" value="EDS1-like"/>
</dbReference>
<accession>A0ABD3TDR8</accession>
<dbReference type="Pfam" id="PF18117">
    <property type="entry name" value="EDS1_EP"/>
    <property type="match status" value="1"/>
</dbReference>
<keyword evidence="10" id="KW-1185">Reference proteome</keyword>
<comment type="subcellular location">
    <subcellularLocation>
        <location evidence="2">Cytoplasm</location>
    </subcellularLocation>
    <subcellularLocation>
        <location evidence="1">Nucleus</location>
    </subcellularLocation>
</comment>
<feature type="domain" description="EDS1 EP" evidence="8">
    <location>
        <begin position="413"/>
        <end position="602"/>
    </location>
</feature>
<evidence type="ECO:0000256" key="3">
    <source>
        <dbReference type="ARBA" id="ARBA00022490"/>
    </source>
</evidence>
<dbReference type="InterPro" id="IPR002921">
    <property type="entry name" value="Fungal_lipase-type"/>
</dbReference>
<keyword evidence="6" id="KW-0539">Nucleus</keyword>
<evidence type="ECO:0000313" key="10">
    <source>
        <dbReference type="Proteomes" id="UP001634393"/>
    </source>
</evidence>
<protein>
    <submittedName>
        <fullName evidence="9">Uncharacterized protein</fullName>
    </submittedName>
</protein>
<evidence type="ECO:0000256" key="6">
    <source>
        <dbReference type="ARBA" id="ARBA00023242"/>
    </source>
</evidence>